<reference evidence="1" key="1">
    <citation type="journal article" date="2015" name="Nature">
        <title>Complex archaea that bridge the gap between prokaryotes and eukaryotes.</title>
        <authorList>
            <person name="Spang A."/>
            <person name="Saw J.H."/>
            <person name="Jorgensen S.L."/>
            <person name="Zaremba-Niedzwiedzka K."/>
            <person name="Martijn J."/>
            <person name="Lind A.E."/>
            <person name="van Eijk R."/>
            <person name="Schleper C."/>
            <person name="Guy L."/>
            <person name="Ettema T.J."/>
        </authorList>
    </citation>
    <scope>NUCLEOTIDE SEQUENCE</scope>
</reference>
<dbReference type="EMBL" id="LAZR01002400">
    <property type="protein sequence ID" value="KKN30505.1"/>
    <property type="molecule type" value="Genomic_DNA"/>
</dbReference>
<gene>
    <name evidence="1" type="ORF">LCGC14_0833300</name>
</gene>
<accession>A0A0F9PFB1</accession>
<protein>
    <submittedName>
        <fullName evidence="1">Uncharacterized protein</fullName>
    </submittedName>
</protein>
<proteinExistence type="predicted"/>
<name>A0A0F9PFB1_9ZZZZ</name>
<dbReference type="AlphaFoldDB" id="A0A0F9PFB1"/>
<comment type="caution">
    <text evidence="1">The sequence shown here is derived from an EMBL/GenBank/DDBJ whole genome shotgun (WGS) entry which is preliminary data.</text>
</comment>
<sequence>MYEIEHLRQIQQFIPGDVPTREAMIADLFLKHWNPNSAFQTYINANGKQDLRGLLDFIKFIMRGVDELRYQLVKDELLSFYAQRNE</sequence>
<organism evidence="1">
    <name type="scientific">marine sediment metagenome</name>
    <dbReference type="NCBI Taxonomy" id="412755"/>
    <lineage>
        <taxon>unclassified sequences</taxon>
        <taxon>metagenomes</taxon>
        <taxon>ecological metagenomes</taxon>
    </lineage>
</organism>
<evidence type="ECO:0000313" key="1">
    <source>
        <dbReference type="EMBL" id="KKN30505.1"/>
    </source>
</evidence>